<dbReference type="Pfam" id="PF06445">
    <property type="entry name" value="GyrI-like"/>
    <property type="match status" value="1"/>
</dbReference>
<sequence>MTDSAFPTPELTESPERHLVVVRETVPMDRIPDLYDRAFPLIFGALGAAQVTPVAAPMGVIHGVPGDSLDLSVAVPVAEPFAAVDAAAGLAAETLPAAKVATLMVSGDYSRLADAYGHLYGWLAENGLEAGDIAWEQYLTEPEPGGDPAANETLIGVHLKELE</sequence>
<dbReference type="InterPro" id="IPR010499">
    <property type="entry name" value="AraC_E-bd"/>
</dbReference>
<protein>
    <submittedName>
        <fullName evidence="2">GyrI-like domain-containing protein</fullName>
    </submittedName>
</protein>
<proteinExistence type="predicted"/>
<dbReference type="Proteomes" id="UP000503441">
    <property type="component" value="Chromosome"/>
</dbReference>
<feature type="domain" description="AraC effector-binding" evidence="1">
    <location>
        <begin position="7"/>
        <end position="160"/>
    </location>
</feature>
<evidence type="ECO:0000259" key="1">
    <source>
        <dbReference type="SMART" id="SM00871"/>
    </source>
</evidence>
<name>A0ABX6JW31_9MICO</name>
<dbReference type="InterPro" id="IPR029442">
    <property type="entry name" value="GyrI-like"/>
</dbReference>
<dbReference type="SUPFAM" id="SSF55136">
    <property type="entry name" value="Probable bacterial effector-binding domain"/>
    <property type="match status" value="1"/>
</dbReference>
<keyword evidence="3" id="KW-1185">Reference proteome</keyword>
<evidence type="ECO:0000313" key="2">
    <source>
        <dbReference type="EMBL" id="QIM18453.1"/>
    </source>
</evidence>
<dbReference type="Gene3D" id="3.20.80.10">
    <property type="entry name" value="Regulatory factor, effector binding domain"/>
    <property type="match status" value="1"/>
</dbReference>
<dbReference type="RefSeq" id="WP_166330046.1">
    <property type="nucleotide sequence ID" value="NZ_CP049933.1"/>
</dbReference>
<accession>A0ABX6JW31</accession>
<evidence type="ECO:0000313" key="3">
    <source>
        <dbReference type="Proteomes" id="UP000503441"/>
    </source>
</evidence>
<gene>
    <name evidence="2" type="ORF">G7066_07095</name>
</gene>
<reference evidence="2 3" key="1">
    <citation type="submission" date="2020-03" db="EMBL/GenBank/DDBJ databases">
        <title>Leucobacter sp. nov., isolated from beetles.</title>
        <authorList>
            <person name="Hyun D.-W."/>
            <person name="Bae J.-W."/>
        </authorList>
    </citation>
    <scope>NUCLEOTIDE SEQUENCE [LARGE SCALE GENOMIC DNA]</scope>
    <source>
        <strain evidence="2 3">HDW9A</strain>
    </source>
</reference>
<dbReference type="InterPro" id="IPR011256">
    <property type="entry name" value="Reg_factor_effector_dom_sf"/>
</dbReference>
<dbReference type="EMBL" id="CP049933">
    <property type="protein sequence ID" value="QIM18453.1"/>
    <property type="molecule type" value="Genomic_DNA"/>
</dbReference>
<dbReference type="SMART" id="SM00871">
    <property type="entry name" value="AraC_E_bind"/>
    <property type="match status" value="1"/>
</dbReference>
<organism evidence="2 3">
    <name type="scientific">Leucobacter coleopterorum</name>
    <dbReference type="NCBI Taxonomy" id="2714933"/>
    <lineage>
        <taxon>Bacteria</taxon>
        <taxon>Bacillati</taxon>
        <taxon>Actinomycetota</taxon>
        <taxon>Actinomycetes</taxon>
        <taxon>Micrococcales</taxon>
        <taxon>Microbacteriaceae</taxon>
        <taxon>Leucobacter</taxon>
    </lineage>
</organism>